<evidence type="ECO:0000313" key="4">
    <source>
        <dbReference type="EMBL" id="GAA4102390.1"/>
    </source>
</evidence>
<gene>
    <name evidence="4" type="ORF">GCM10022414_30190</name>
</gene>
<proteinExistence type="predicted"/>
<evidence type="ECO:0000256" key="2">
    <source>
        <dbReference type="ARBA" id="ARBA00023140"/>
    </source>
</evidence>
<dbReference type="Gene3D" id="3.90.226.10">
    <property type="entry name" value="2-enoyl-CoA Hydratase, Chain A, domain 1"/>
    <property type="match status" value="1"/>
</dbReference>
<sequence length="258" mass="28383">MTHETSETPNEILTSFSENILTITLNRARKKNALSYAMYDSLIQLLNDADKNEDIKVVILTGAGDYFTAGNDIRAFQNSAELPYNEKASFHFMNTLASFKKPIIAAVNGNAIGIGVTLLLHCDLIYASDSSSFKMPFLSLGLVPEFASTMILPERLGRAKATELLMIGDQFDSSDAVSLGIVNKALPADELLSYAYQNAQILASKPNAALQATKRLMTKRLQQQTLAVIDEEALEFSNRLRSAETLSIVSKLLNKRKL</sequence>
<comment type="caution">
    <text evidence="4">The sequence shown here is derived from an EMBL/GenBank/DDBJ whole genome shotgun (WGS) entry which is preliminary data.</text>
</comment>
<dbReference type="CDD" id="cd06558">
    <property type="entry name" value="crotonase-like"/>
    <property type="match status" value="1"/>
</dbReference>
<protein>
    <submittedName>
        <fullName evidence="4">Enoyl-CoA hydratase</fullName>
    </submittedName>
</protein>
<evidence type="ECO:0000256" key="3">
    <source>
        <dbReference type="ARBA" id="ARBA00023235"/>
    </source>
</evidence>
<evidence type="ECO:0000256" key="1">
    <source>
        <dbReference type="ARBA" id="ARBA00004275"/>
    </source>
</evidence>
<dbReference type="InterPro" id="IPR001753">
    <property type="entry name" value="Enoyl-CoA_hydra/iso"/>
</dbReference>
<dbReference type="RefSeq" id="WP_344937627.1">
    <property type="nucleotide sequence ID" value="NZ_BAABDM010000007.1"/>
</dbReference>
<comment type="subcellular location">
    <subcellularLocation>
        <location evidence="1">Peroxisome</location>
    </subcellularLocation>
</comment>
<dbReference type="InterPro" id="IPR029045">
    <property type="entry name" value="ClpP/crotonase-like_dom_sf"/>
</dbReference>
<dbReference type="InterPro" id="IPR051053">
    <property type="entry name" value="ECH/Chromodomain_protein"/>
</dbReference>
<keyword evidence="2" id="KW-0576">Peroxisome</keyword>
<evidence type="ECO:0000313" key="5">
    <source>
        <dbReference type="Proteomes" id="UP001500392"/>
    </source>
</evidence>
<dbReference type="PANTHER" id="PTHR43684:SF1">
    <property type="entry name" value="ENOYL-COA DELTA ISOMERASE 2"/>
    <property type="match status" value="1"/>
</dbReference>
<reference evidence="5" key="1">
    <citation type="journal article" date="2019" name="Int. J. Syst. Evol. Microbiol.">
        <title>The Global Catalogue of Microorganisms (GCM) 10K type strain sequencing project: providing services to taxonomists for standard genome sequencing and annotation.</title>
        <authorList>
            <consortium name="The Broad Institute Genomics Platform"/>
            <consortium name="The Broad Institute Genome Sequencing Center for Infectious Disease"/>
            <person name="Wu L."/>
            <person name="Ma J."/>
        </authorList>
    </citation>
    <scope>NUCLEOTIDE SEQUENCE [LARGE SCALE GENOMIC DNA]</scope>
    <source>
        <strain evidence="5">JCM 17304</strain>
    </source>
</reference>
<dbReference type="Proteomes" id="UP001500392">
    <property type="component" value="Unassembled WGS sequence"/>
</dbReference>
<keyword evidence="5" id="KW-1185">Reference proteome</keyword>
<organism evidence="4 5">
    <name type="scientific">Zhongshania borealis</name>
    <dbReference type="NCBI Taxonomy" id="889488"/>
    <lineage>
        <taxon>Bacteria</taxon>
        <taxon>Pseudomonadati</taxon>
        <taxon>Pseudomonadota</taxon>
        <taxon>Gammaproteobacteria</taxon>
        <taxon>Cellvibrionales</taxon>
        <taxon>Spongiibacteraceae</taxon>
        <taxon>Zhongshania</taxon>
    </lineage>
</organism>
<dbReference type="EMBL" id="BAABDM010000007">
    <property type="protein sequence ID" value="GAA4102390.1"/>
    <property type="molecule type" value="Genomic_DNA"/>
</dbReference>
<accession>A0ABP7X1I5</accession>
<keyword evidence="3" id="KW-0413">Isomerase</keyword>
<dbReference type="Pfam" id="PF00378">
    <property type="entry name" value="ECH_1"/>
    <property type="match status" value="1"/>
</dbReference>
<dbReference type="PANTHER" id="PTHR43684">
    <property type="match status" value="1"/>
</dbReference>
<dbReference type="SUPFAM" id="SSF52096">
    <property type="entry name" value="ClpP/crotonase"/>
    <property type="match status" value="1"/>
</dbReference>
<name>A0ABP7X1I5_9GAMM</name>